<dbReference type="AlphaFoldDB" id="A0A1E5KWS1"/>
<dbReference type="OrthoDB" id="9784297at2"/>
<dbReference type="EMBL" id="MIEK01000029">
    <property type="protein sequence ID" value="OEH82109.1"/>
    <property type="molecule type" value="Genomic_DNA"/>
</dbReference>
<evidence type="ECO:0000313" key="7">
    <source>
        <dbReference type="EMBL" id="OEH82109.1"/>
    </source>
</evidence>
<dbReference type="Gene3D" id="3.40.50.300">
    <property type="entry name" value="P-loop containing nucleotide triphosphate hydrolases"/>
    <property type="match status" value="2"/>
</dbReference>
<dbReference type="RefSeq" id="WP_069698968.1">
    <property type="nucleotide sequence ID" value="NZ_JAGGMA010000034.1"/>
</dbReference>
<comment type="subcellular location">
    <subcellularLocation>
        <location evidence="1">Cell membrane</location>
        <topology evidence="1">Peripheral membrane protein</topology>
    </subcellularLocation>
</comment>
<dbReference type="InterPro" id="IPR051535">
    <property type="entry name" value="Siderophore_ABC-ATPase"/>
</dbReference>
<keyword evidence="8" id="KW-1185">Reference proteome</keyword>
<dbReference type="PANTHER" id="PTHR42771">
    <property type="entry name" value="IRON(3+)-HYDROXAMATE IMPORT ATP-BINDING PROTEIN FHUC"/>
    <property type="match status" value="1"/>
</dbReference>
<sequence>MNNILYLKQVIYENTQISEEFPFNLPTLRSLNELVFDTPVTFFIGENGIGKSTIIETIAALMGLNMEGGSKNNLFSSYQESYPLLEMCRPVRYPNHQKDSYFYRAESYFNLMTDIEENVPELFDKSLHHYSRGESLSKLVSTRFFGNGFYILDEPETGLSLSTQLSLMLMIEGLVQKNSQFIIATHSPILLFFPDAKIYEFSDSGICETKREETKVYQEWKMIFDREEAFFDLLFQEEKNI</sequence>
<feature type="domain" description="Rad50/SbcC-type AAA" evidence="6">
    <location>
        <begin position="33"/>
        <end position="74"/>
    </location>
</feature>
<evidence type="ECO:0000256" key="2">
    <source>
        <dbReference type="ARBA" id="ARBA00022448"/>
    </source>
</evidence>
<dbReference type="GO" id="GO:0006811">
    <property type="term" value="P:monoatomic ion transport"/>
    <property type="evidence" value="ECO:0007669"/>
    <property type="project" value="UniProtKB-KW"/>
</dbReference>
<evidence type="ECO:0000313" key="8">
    <source>
        <dbReference type="Proteomes" id="UP000095256"/>
    </source>
</evidence>
<dbReference type="Pfam" id="PF13476">
    <property type="entry name" value="AAA_23"/>
    <property type="match status" value="1"/>
</dbReference>
<dbReference type="GO" id="GO:0016887">
    <property type="term" value="F:ATP hydrolysis activity"/>
    <property type="evidence" value="ECO:0007669"/>
    <property type="project" value="InterPro"/>
</dbReference>
<keyword evidence="7" id="KW-0067">ATP-binding</keyword>
<dbReference type="STRING" id="762845.BCR26_14720"/>
<accession>A0A1E5KWS1</accession>
<name>A0A1E5KWS1_9ENTE</name>
<dbReference type="GO" id="GO:0006302">
    <property type="term" value="P:double-strand break repair"/>
    <property type="evidence" value="ECO:0007669"/>
    <property type="project" value="InterPro"/>
</dbReference>
<evidence type="ECO:0000256" key="5">
    <source>
        <dbReference type="ARBA" id="ARBA00023136"/>
    </source>
</evidence>
<dbReference type="GO" id="GO:0005886">
    <property type="term" value="C:plasma membrane"/>
    <property type="evidence" value="ECO:0007669"/>
    <property type="project" value="UniProtKB-SubCell"/>
</dbReference>
<dbReference type="PANTHER" id="PTHR42771:SF2">
    <property type="entry name" value="IRON(3+)-HYDROXAMATE IMPORT ATP-BINDING PROTEIN FHUC"/>
    <property type="match status" value="1"/>
</dbReference>
<comment type="caution">
    <text evidence="7">The sequence shown here is derived from an EMBL/GenBank/DDBJ whole genome shotgun (WGS) entry which is preliminary data.</text>
</comment>
<dbReference type="Proteomes" id="UP000095256">
    <property type="component" value="Unassembled WGS sequence"/>
</dbReference>
<protein>
    <submittedName>
        <fullName evidence="7">ABC transporter ATP-binding protein</fullName>
    </submittedName>
</protein>
<gene>
    <name evidence="7" type="ORF">BCR26_14720</name>
</gene>
<reference evidence="7 8" key="1">
    <citation type="submission" date="2016-09" db="EMBL/GenBank/DDBJ databases">
        <authorList>
            <person name="Capua I."/>
            <person name="De Benedictis P."/>
            <person name="Joannis T."/>
            <person name="Lombin L.H."/>
            <person name="Cattoli G."/>
        </authorList>
    </citation>
    <scope>NUCLEOTIDE SEQUENCE [LARGE SCALE GENOMIC DNA]</scope>
    <source>
        <strain evidence="7 8">LMG 25899</strain>
    </source>
</reference>
<dbReference type="SUPFAM" id="SSF52540">
    <property type="entry name" value="P-loop containing nucleoside triphosphate hydrolases"/>
    <property type="match status" value="1"/>
</dbReference>
<evidence type="ECO:0000256" key="3">
    <source>
        <dbReference type="ARBA" id="ARBA00022475"/>
    </source>
</evidence>
<evidence type="ECO:0000256" key="1">
    <source>
        <dbReference type="ARBA" id="ARBA00004202"/>
    </source>
</evidence>
<keyword evidence="5" id="KW-0472">Membrane</keyword>
<keyword evidence="3" id="KW-1003">Cell membrane</keyword>
<evidence type="ECO:0000259" key="6">
    <source>
        <dbReference type="Pfam" id="PF13476"/>
    </source>
</evidence>
<evidence type="ECO:0000256" key="4">
    <source>
        <dbReference type="ARBA" id="ARBA00023065"/>
    </source>
</evidence>
<dbReference type="GO" id="GO:0005524">
    <property type="term" value="F:ATP binding"/>
    <property type="evidence" value="ECO:0007669"/>
    <property type="project" value="UniProtKB-KW"/>
</dbReference>
<dbReference type="InterPro" id="IPR038729">
    <property type="entry name" value="Rad50/SbcC_AAA"/>
</dbReference>
<proteinExistence type="predicted"/>
<keyword evidence="7" id="KW-0547">Nucleotide-binding</keyword>
<keyword evidence="2" id="KW-0813">Transport</keyword>
<organism evidence="7 8">
    <name type="scientific">Enterococcus rivorum</name>
    <dbReference type="NCBI Taxonomy" id="762845"/>
    <lineage>
        <taxon>Bacteria</taxon>
        <taxon>Bacillati</taxon>
        <taxon>Bacillota</taxon>
        <taxon>Bacilli</taxon>
        <taxon>Lactobacillales</taxon>
        <taxon>Enterococcaceae</taxon>
        <taxon>Enterococcus</taxon>
    </lineage>
</organism>
<keyword evidence="4" id="KW-0406">Ion transport</keyword>
<dbReference type="InterPro" id="IPR027417">
    <property type="entry name" value="P-loop_NTPase"/>
</dbReference>